<sequence length="277" mass="31084">MSLDTILNYFDSQSFFQLLRAVLLFAFGFLAASLLSKAAFKLSLKKFSPHHASLTKRLVYWLVLALFIATALKQLGFNLGVLLGAAGVLSVALGFASQTSVSNLISGLFLIGERPFQIGDTIRVGSTTGEILSIDLLSVKIRTPENLFVRIPNESLIKTEVTNLTRFPIRRLDLLIGVAYKEQISQVRAILLRVADEHPFCLDEPAPDFRFLNFGESSLDLQLSVWTRKENYLALKTGLLEQIKLAFDKEGVEFPFPQRELSLSEPSQRFLKEWKSQ</sequence>
<gene>
    <name evidence="11" type="ORF">ACFO3I_09700</name>
</gene>
<dbReference type="SUPFAM" id="SSF82689">
    <property type="entry name" value="Mechanosensitive channel protein MscS (YggB), C-terminal domain"/>
    <property type="match status" value="1"/>
</dbReference>
<evidence type="ECO:0000256" key="2">
    <source>
        <dbReference type="ARBA" id="ARBA00008017"/>
    </source>
</evidence>
<feature type="domain" description="Mechanosensitive ion channel transmembrane helices 2/3" evidence="10">
    <location>
        <begin position="59"/>
        <end position="98"/>
    </location>
</feature>
<dbReference type="Gene3D" id="3.30.70.100">
    <property type="match status" value="1"/>
</dbReference>
<keyword evidence="7" id="KW-0406">Ion transport</keyword>
<name>A0ABV9JLZ4_9GAMM</name>
<comment type="subcellular location">
    <subcellularLocation>
        <location evidence="7">Cell inner membrane</location>
        <topology evidence="7">Multi-pass membrane protein</topology>
    </subcellularLocation>
    <subcellularLocation>
        <location evidence="1">Cell membrane</location>
        <topology evidence="1">Multi-pass membrane protein</topology>
    </subcellularLocation>
</comment>
<dbReference type="InterPro" id="IPR049278">
    <property type="entry name" value="MS_channel_C"/>
</dbReference>
<evidence type="ECO:0000256" key="7">
    <source>
        <dbReference type="RuleBase" id="RU369025"/>
    </source>
</evidence>
<dbReference type="SUPFAM" id="SSF82861">
    <property type="entry name" value="Mechanosensitive channel protein MscS (YggB), transmembrane region"/>
    <property type="match status" value="1"/>
</dbReference>
<keyword evidence="7" id="KW-0813">Transport</keyword>
<comment type="caution">
    <text evidence="11">The sequence shown here is derived from an EMBL/GenBank/DDBJ whole genome shotgun (WGS) entry which is preliminary data.</text>
</comment>
<dbReference type="InterPro" id="IPR010920">
    <property type="entry name" value="LSM_dom_sf"/>
</dbReference>
<feature type="domain" description="Mechanosensitive ion channel MscS C-terminal" evidence="9">
    <location>
        <begin position="176"/>
        <end position="254"/>
    </location>
</feature>
<reference evidence="12" key="1">
    <citation type="journal article" date="2019" name="Int. J. Syst. Evol. Microbiol.">
        <title>The Global Catalogue of Microorganisms (GCM) 10K type strain sequencing project: providing services to taxonomists for standard genome sequencing and annotation.</title>
        <authorList>
            <consortium name="The Broad Institute Genomics Platform"/>
            <consortium name="The Broad Institute Genome Sequencing Center for Infectious Disease"/>
            <person name="Wu L."/>
            <person name="Ma J."/>
        </authorList>
    </citation>
    <scope>NUCLEOTIDE SEQUENCE [LARGE SCALE GENOMIC DNA]</scope>
    <source>
        <strain evidence="12">DT28</strain>
    </source>
</reference>
<accession>A0ABV9JLZ4</accession>
<dbReference type="Proteomes" id="UP001595962">
    <property type="component" value="Unassembled WGS sequence"/>
</dbReference>
<evidence type="ECO:0000313" key="12">
    <source>
        <dbReference type="Proteomes" id="UP001595962"/>
    </source>
</evidence>
<dbReference type="InterPro" id="IPR023408">
    <property type="entry name" value="MscS_beta-dom_sf"/>
</dbReference>
<comment type="similarity">
    <text evidence="2 7">Belongs to the MscS (TC 1.A.23) family.</text>
</comment>
<dbReference type="Pfam" id="PF21088">
    <property type="entry name" value="MS_channel_1st"/>
    <property type="match status" value="1"/>
</dbReference>
<dbReference type="InterPro" id="IPR049142">
    <property type="entry name" value="MS_channel_1st"/>
</dbReference>
<feature type="transmembrane region" description="Helical" evidence="7">
    <location>
        <begin position="15"/>
        <end position="37"/>
    </location>
</feature>
<dbReference type="InterPro" id="IPR011066">
    <property type="entry name" value="MscS_channel_C_sf"/>
</dbReference>
<feature type="domain" description="Mechanosensitive ion channel MscS" evidence="8">
    <location>
        <begin position="99"/>
        <end position="166"/>
    </location>
</feature>
<dbReference type="SUPFAM" id="SSF50182">
    <property type="entry name" value="Sm-like ribonucleoproteins"/>
    <property type="match status" value="1"/>
</dbReference>
<keyword evidence="7" id="KW-0997">Cell inner membrane</keyword>
<comment type="caution">
    <text evidence="7">Lacks conserved residue(s) required for the propagation of feature annotation.</text>
</comment>
<evidence type="ECO:0000256" key="5">
    <source>
        <dbReference type="ARBA" id="ARBA00022989"/>
    </source>
</evidence>
<dbReference type="InterPro" id="IPR045275">
    <property type="entry name" value="MscS_archaea/bacteria_type"/>
</dbReference>
<evidence type="ECO:0000259" key="10">
    <source>
        <dbReference type="Pfam" id="PF21088"/>
    </source>
</evidence>
<evidence type="ECO:0000256" key="6">
    <source>
        <dbReference type="ARBA" id="ARBA00023136"/>
    </source>
</evidence>
<organism evidence="11 12">
    <name type="scientific">Rheinheimera marina</name>
    <dbReference type="NCBI Taxonomy" id="1774958"/>
    <lineage>
        <taxon>Bacteria</taxon>
        <taxon>Pseudomonadati</taxon>
        <taxon>Pseudomonadota</taxon>
        <taxon>Gammaproteobacteria</taxon>
        <taxon>Chromatiales</taxon>
        <taxon>Chromatiaceae</taxon>
        <taxon>Rheinheimera</taxon>
    </lineage>
</organism>
<evidence type="ECO:0000256" key="3">
    <source>
        <dbReference type="ARBA" id="ARBA00022475"/>
    </source>
</evidence>
<dbReference type="PANTHER" id="PTHR30221">
    <property type="entry name" value="SMALL-CONDUCTANCE MECHANOSENSITIVE CHANNEL"/>
    <property type="match status" value="1"/>
</dbReference>
<dbReference type="RefSeq" id="WP_377333746.1">
    <property type="nucleotide sequence ID" value="NZ_JBHSGB010000010.1"/>
</dbReference>
<evidence type="ECO:0000259" key="9">
    <source>
        <dbReference type="Pfam" id="PF21082"/>
    </source>
</evidence>
<proteinExistence type="inferred from homology"/>
<protein>
    <recommendedName>
        <fullName evidence="7">Small-conductance mechanosensitive channel</fullName>
    </recommendedName>
</protein>
<keyword evidence="5 7" id="KW-1133">Transmembrane helix</keyword>
<dbReference type="InterPro" id="IPR011014">
    <property type="entry name" value="MscS_channel_TM-2"/>
</dbReference>
<dbReference type="Pfam" id="PF00924">
    <property type="entry name" value="MS_channel_2nd"/>
    <property type="match status" value="1"/>
</dbReference>
<evidence type="ECO:0000256" key="4">
    <source>
        <dbReference type="ARBA" id="ARBA00022692"/>
    </source>
</evidence>
<keyword evidence="6 7" id="KW-0472">Membrane</keyword>
<dbReference type="PANTHER" id="PTHR30221:SF20">
    <property type="entry name" value="SMALL-CONDUCTANCE MECHANOSENSITIVE CHANNEL"/>
    <property type="match status" value="1"/>
</dbReference>
<dbReference type="Gene3D" id="2.30.30.60">
    <property type="match status" value="1"/>
</dbReference>
<evidence type="ECO:0000313" key="11">
    <source>
        <dbReference type="EMBL" id="MFC4655282.1"/>
    </source>
</evidence>
<evidence type="ECO:0000256" key="1">
    <source>
        <dbReference type="ARBA" id="ARBA00004651"/>
    </source>
</evidence>
<dbReference type="EMBL" id="JBHSGB010000010">
    <property type="protein sequence ID" value="MFC4655282.1"/>
    <property type="molecule type" value="Genomic_DNA"/>
</dbReference>
<keyword evidence="4 7" id="KW-0812">Transmembrane</keyword>
<dbReference type="Pfam" id="PF21082">
    <property type="entry name" value="MS_channel_3rd"/>
    <property type="match status" value="1"/>
</dbReference>
<evidence type="ECO:0000259" key="8">
    <source>
        <dbReference type="Pfam" id="PF00924"/>
    </source>
</evidence>
<comment type="function">
    <text evidence="7">Mechanosensitive channel that participates in the regulation of osmotic pressure changes within the cell, opening in response to stretch forces in the membrane lipid bilayer, without the need for other proteins. Contributes to normal resistance to hypoosmotic shock. Forms an ion channel of 1.0 nanosiemens conductance with a slight preference for anions.</text>
</comment>
<keyword evidence="3" id="KW-1003">Cell membrane</keyword>
<comment type="subunit">
    <text evidence="7">Homoheptamer.</text>
</comment>
<feature type="transmembrane region" description="Helical" evidence="7">
    <location>
        <begin position="58"/>
        <end position="76"/>
    </location>
</feature>
<keyword evidence="7" id="KW-0407">Ion channel</keyword>
<keyword evidence="12" id="KW-1185">Reference proteome</keyword>
<dbReference type="InterPro" id="IPR006685">
    <property type="entry name" value="MscS_channel_2nd"/>
</dbReference>
<dbReference type="Gene3D" id="1.10.287.1260">
    <property type="match status" value="1"/>
</dbReference>